<organism evidence="2 3">
    <name type="scientific">Passalora fulva</name>
    <name type="common">Tomato leaf mold</name>
    <name type="synonym">Cladosporium fulvum</name>
    <dbReference type="NCBI Taxonomy" id="5499"/>
    <lineage>
        <taxon>Eukaryota</taxon>
        <taxon>Fungi</taxon>
        <taxon>Dikarya</taxon>
        <taxon>Ascomycota</taxon>
        <taxon>Pezizomycotina</taxon>
        <taxon>Dothideomycetes</taxon>
        <taxon>Dothideomycetidae</taxon>
        <taxon>Mycosphaerellales</taxon>
        <taxon>Mycosphaerellaceae</taxon>
        <taxon>Fulvia</taxon>
    </lineage>
</organism>
<evidence type="ECO:0000256" key="1">
    <source>
        <dbReference type="SAM" id="MobiDB-lite"/>
    </source>
</evidence>
<keyword evidence="3" id="KW-1185">Reference proteome</keyword>
<reference evidence="2" key="2">
    <citation type="journal article" date="2022" name="Microb. Genom.">
        <title>A chromosome-scale genome assembly of the tomato pathogen Cladosporium fulvum reveals a compartmentalized genome architecture and the presence of a dispensable chromosome.</title>
        <authorList>
            <person name="Zaccaron A.Z."/>
            <person name="Chen L.H."/>
            <person name="Samaras A."/>
            <person name="Stergiopoulos I."/>
        </authorList>
    </citation>
    <scope>NUCLEOTIDE SEQUENCE</scope>
    <source>
        <strain evidence="2">Race5_Kim</strain>
    </source>
</reference>
<name>A0A9Q8L6D5_PASFU</name>
<dbReference type="EMBL" id="CP090163">
    <property type="protein sequence ID" value="UJO11636.1"/>
    <property type="molecule type" value="Genomic_DNA"/>
</dbReference>
<protein>
    <submittedName>
        <fullName evidence="2">Uncharacterized protein</fullName>
    </submittedName>
</protein>
<accession>A0A9Q8L6D5</accession>
<evidence type="ECO:0000313" key="3">
    <source>
        <dbReference type="Proteomes" id="UP000756132"/>
    </source>
</evidence>
<dbReference type="RefSeq" id="XP_047756002.1">
    <property type="nucleotide sequence ID" value="XM_047900379.1"/>
</dbReference>
<evidence type="ECO:0000313" key="2">
    <source>
        <dbReference type="EMBL" id="UJO11636.1"/>
    </source>
</evidence>
<dbReference type="Proteomes" id="UP000756132">
    <property type="component" value="Chromosome 1"/>
</dbReference>
<sequence length="227" mass="25403">MFFDIPAQTFMEQSLIWDLANVFTRAAKASKWSPLTEAAIDAKAKEFAEWRKLNQAKFDAVGLSIQDLMTALDSMAPQVYADWEAYKERVAAEKDARKKADALAVAGSSKQKTPATGSSKTGGPPQELVNYVGNFDDEPSSRDQAKLWCRFLNLLLYNVGLAVYRARLKEYYAPTGKTGVSFPTQEDINRSFANIDDTDTEDEFGGEIDLDVIDIERPQSPLSRRRE</sequence>
<dbReference type="AlphaFoldDB" id="A0A9Q8L6D5"/>
<gene>
    <name evidence="2" type="ORF">CLAFUR5_01231</name>
</gene>
<reference evidence="2" key="1">
    <citation type="submission" date="2021-12" db="EMBL/GenBank/DDBJ databases">
        <authorList>
            <person name="Zaccaron A."/>
            <person name="Stergiopoulos I."/>
        </authorList>
    </citation>
    <scope>NUCLEOTIDE SEQUENCE</scope>
    <source>
        <strain evidence="2">Race5_Kim</strain>
    </source>
</reference>
<feature type="region of interest" description="Disordered" evidence="1">
    <location>
        <begin position="103"/>
        <end position="126"/>
    </location>
</feature>
<dbReference type="GeneID" id="71981109"/>
<feature type="compositionally biased region" description="Polar residues" evidence="1">
    <location>
        <begin position="108"/>
        <end position="121"/>
    </location>
</feature>
<proteinExistence type="predicted"/>
<dbReference type="KEGG" id="ffu:CLAFUR5_01231"/>